<evidence type="ECO:0000256" key="6">
    <source>
        <dbReference type="ARBA" id="ARBA00023163"/>
    </source>
</evidence>
<proteinExistence type="inferred from homology"/>
<dbReference type="EMBL" id="VNKQ01000018">
    <property type="protein sequence ID" value="KAG0645477.1"/>
    <property type="molecule type" value="Genomic_DNA"/>
</dbReference>
<organism evidence="12 13">
    <name type="scientific">Hyphodiscus hymeniophilus</name>
    <dbReference type="NCBI Taxonomy" id="353542"/>
    <lineage>
        <taxon>Eukaryota</taxon>
        <taxon>Fungi</taxon>
        <taxon>Dikarya</taxon>
        <taxon>Ascomycota</taxon>
        <taxon>Pezizomycotina</taxon>
        <taxon>Leotiomycetes</taxon>
        <taxon>Helotiales</taxon>
        <taxon>Hyphodiscaceae</taxon>
        <taxon>Hyphodiscus</taxon>
    </lineage>
</organism>
<comment type="subcellular location">
    <subcellularLocation>
        <location evidence="1 9">Nucleus</location>
    </subcellularLocation>
</comment>
<dbReference type="GO" id="GO:0006357">
    <property type="term" value="P:regulation of transcription by RNA polymerase II"/>
    <property type="evidence" value="ECO:0007669"/>
    <property type="project" value="InterPro"/>
</dbReference>
<dbReference type="PANTHER" id="PTHR13074:SF9">
    <property type="entry name" value="MEDIATOR OF RNA POLYMERASE II TRANSCRIPTION SUBUNIT 8"/>
    <property type="match status" value="1"/>
</dbReference>
<feature type="compositionally biased region" description="Acidic residues" evidence="11">
    <location>
        <begin position="175"/>
        <end position="191"/>
    </location>
</feature>
<keyword evidence="13" id="KW-1185">Reference proteome</keyword>
<dbReference type="GO" id="GO:0000978">
    <property type="term" value="F:RNA polymerase II cis-regulatory region sequence-specific DNA binding"/>
    <property type="evidence" value="ECO:0007669"/>
    <property type="project" value="TreeGrafter"/>
</dbReference>
<name>A0A9P6SQR8_9HELO</name>
<dbReference type="InterPro" id="IPR019364">
    <property type="entry name" value="Mediatior_Med8_fun/met"/>
</dbReference>
<protein>
    <recommendedName>
        <fullName evidence="3 9">Mediator of RNA polymerase II transcription subunit 8</fullName>
    </recommendedName>
    <alternativeName>
        <fullName evidence="8 9">Mediator complex subunit 8</fullName>
    </alternativeName>
</protein>
<dbReference type="Gene3D" id="6.10.250.2610">
    <property type="match status" value="1"/>
</dbReference>
<dbReference type="Proteomes" id="UP000785200">
    <property type="component" value="Unassembled WGS sequence"/>
</dbReference>
<accession>A0A9P6SQR8</accession>
<keyword evidence="4 9" id="KW-0805">Transcription regulation</keyword>
<evidence type="ECO:0000256" key="7">
    <source>
        <dbReference type="ARBA" id="ARBA00023242"/>
    </source>
</evidence>
<dbReference type="GO" id="GO:0003712">
    <property type="term" value="F:transcription coregulator activity"/>
    <property type="evidence" value="ECO:0007669"/>
    <property type="project" value="InterPro"/>
</dbReference>
<dbReference type="GO" id="GO:0016592">
    <property type="term" value="C:mediator complex"/>
    <property type="evidence" value="ECO:0007669"/>
    <property type="project" value="InterPro"/>
</dbReference>
<sequence length="271" mass="30734">MADVHLRQEDLKALDQARQKLNQLAGNIGSLKNDMLQNNPLPEWESLQASAAILNRLIGDMSKHLAQHAELFQRIAVHPSTNFPGRTQEALLHNLLRKKLDIPVEDSVNEGRAIQAAIEEVKEKENDELWSWARDWVGECVAMHVINTQGQYYTAEEKERGIENVKTGLRRKFEDDESSEEDSDEDDDMEDVGLNNTTVTATKDGVQLSNEDTKMGPRNPGGQSRRLSDIMRYVTTGDPVRYYPTDRELDIVANKSMDFSPMQGLQKSRRS</sequence>
<gene>
    <name evidence="9" type="primary">MED8</name>
    <name evidence="12" type="ORF">D0Z07_8590</name>
</gene>
<evidence type="ECO:0000313" key="12">
    <source>
        <dbReference type="EMBL" id="KAG0645477.1"/>
    </source>
</evidence>
<feature type="region of interest" description="Disordered" evidence="11">
    <location>
        <begin position="168"/>
        <end position="227"/>
    </location>
</feature>
<keyword evidence="5 9" id="KW-0010">Activator</keyword>
<dbReference type="Pfam" id="PF10232">
    <property type="entry name" value="Med8"/>
    <property type="match status" value="1"/>
</dbReference>
<comment type="subunit">
    <text evidence="9">Component of the Mediator complex.</text>
</comment>
<evidence type="ECO:0000256" key="5">
    <source>
        <dbReference type="ARBA" id="ARBA00023159"/>
    </source>
</evidence>
<evidence type="ECO:0000256" key="4">
    <source>
        <dbReference type="ARBA" id="ARBA00023015"/>
    </source>
</evidence>
<comment type="similarity">
    <text evidence="2 9">Belongs to the Mediator complex subunit 8 family.</text>
</comment>
<evidence type="ECO:0000256" key="2">
    <source>
        <dbReference type="ARBA" id="ARBA00005716"/>
    </source>
</evidence>
<keyword evidence="10" id="KW-0175">Coiled coil</keyword>
<evidence type="ECO:0000256" key="11">
    <source>
        <dbReference type="SAM" id="MobiDB-lite"/>
    </source>
</evidence>
<evidence type="ECO:0000256" key="8">
    <source>
        <dbReference type="ARBA" id="ARBA00031261"/>
    </source>
</evidence>
<comment type="function">
    <text evidence="9">Component of the Mediator complex, a coactivator involved in the regulated transcription of nearly all RNA polymerase II-dependent genes. Mediator functions as a bridge to convey information from gene-specific regulatory proteins to the basal RNA polymerase II transcription machinery. Mediator is recruited to promoters by direct interactions with regulatory proteins and serves as a scaffold for the assembly of a functional preinitiation complex with RNA polymerase II and the general transcription factors.</text>
</comment>
<evidence type="ECO:0000256" key="1">
    <source>
        <dbReference type="ARBA" id="ARBA00004123"/>
    </source>
</evidence>
<dbReference type="GO" id="GO:0070847">
    <property type="term" value="C:core mediator complex"/>
    <property type="evidence" value="ECO:0007669"/>
    <property type="project" value="TreeGrafter"/>
</dbReference>
<keyword evidence="7 9" id="KW-0539">Nucleus</keyword>
<feature type="coiled-coil region" evidence="10">
    <location>
        <begin position="7"/>
        <end position="34"/>
    </location>
</feature>
<comment type="caution">
    <text evidence="12">The sequence shown here is derived from an EMBL/GenBank/DDBJ whole genome shotgun (WGS) entry which is preliminary data.</text>
</comment>
<keyword evidence="6 9" id="KW-0804">Transcription</keyword>
<dbReference type="PANTHER" id="PTHR13074">
    <property type="entry name" value="MEDIATOR OF RNA POLYMERASE II TRANSCRIPTION SUBUNIT 8"/>
    <property type="match status" value="1"/>
</dbReference>
<evidence type="ECO:0000256" key="10">
    <source>
        <dbReference type="SAM" id="Coils"/>
    </source>
</evidence>
<evidence type="ECO:0000313" key="13">
    <source>
        <dbReference type="Proteomes" id="UP000785200"/>
    </source>
</evidence>
<dbReference type="OrthoDB" id="5329317at2759"/>
<dbReference type="AlphaFoldDB" id="A0A9P6SQR8"/>
<evidence type="ECO:0000256" key="3">
    <source>
        <dbReference type="ARBA" id="ARBA00020637"/>
    </source>
</evidence>
<evidence type="ECO:0000256" key="9">
    <source>
        <dbReference type="RuleBase" id="RU364144"/>
    </source>
</evidence>
<reference evidence="12" key="1">
    <citation type="submission" date="2019-07" db="EMBL/GenBank/DDBJ databases">
        <title>Hyphodiscus hymeniophilus genome sequencing and assembly.</title>
        <authorList>
            <person name="Kramer G."/>
            <person name="Nodwell J."/>
        </authorList>
    </citation>
    <scope>NUCLEOTIDE SEQUENCE</scope>
    <source>
        <strain evidence="12">ATCC 34498</strain>
    </source>
</reference>
<dbReference type="Gene3D" id="1.20.58.1710">
    <property type="match status" value="1"/>
</dbReference>